<proteinExistence type="predicted"/>
<name>A0A292YH22_9BACT</name>
<keyword evidence="3" id="KW-1185">Reference proteome</keyword>
<organism evidence="2 3">
    <name type="scientific">Lebetimonas natsushimae</name>
    <dbReference type="NCBI Taxonomy" id="1936991"/>
    <lineage>
        <taxon>Bacteria</taxon>
        <taxon>Pseudomonadati</taxon>
        <taxon>Campylobacterota</taxon>
        <taxon>Epsilonproteobacteria</taxon>
        <taxon>Nautiliales</taxon>
        <taxon>Nautiliaceae</taxon>
        <taxon>Lebetimonas</taxon>
    </lineage>
</organism>
<evidence type="ECO:0000313" key="2">
    <source>
        <dbReference type="EMBL" id="GAX88239.1"/>
    </source>
</evidence>
<keyword evidence="1" id="KW-0175">Coiled coil</keyword>
<reference evidence="2 3" key="1">
    <citation type="journal article" date="2017" name="Syst. Appl. Microbiol.">
        <title>Lebetimonas natsushimae sp. nov., a novel strictly anaerobic, moderately thermophilic chemoautotroph isolated from a deep-sea hydrothermal vent polychaete nest in the Mid-Okinawa Trough.</title>
        <authorList>
            <person name="Nagata R."/>
            <person name="Takaki Y."/>
            <person name="Tame A."/>
            <person name="Nunoura T."/>
            <person name="Muto H."/>
            <person name="Mino S."/>
            <person name="Sawayama S."/>
            <person name="Takai K."/>
            <person name="Nakagawa S."/>
        </authorList>
    </citation>
    <scope>NUCLEOTIDE SEQUENCE [LARGE SCALE GENOMIC DNA]</scope>
    <source>
        <strain evidence="2 3">HS1857</strain>
    </source>
</reference>
<dbReference type="RefSeq" id="WP_096260066.1">
    <property type="nucleotide sequence ID" value="NZ_BDME01000006.1"/>
</dbReference>
<dbReference type="OrthoDB" id="5372776at2"/>
<dbReference type="EMBL" id="BDME01000006">
    <property type="protein sequence ID" value="GAX88239.1"/>
    <property type="molecule type" value="Genomic_DNA"/>
</dbReference>
<evidence type="ECO:0000313" key="3">
    <source>
        <dbReference type="Proteomes" id="UP000217944"/>
    </source>
</evidence>
<feature type="coiled-coil region" evidence="1">
    <location>
        <begin position="3"/>
        <end position="30"/>
    </location>
</feature>
<evidence type="ECO:0000256" key="1">
    <source>
        <dbReference type="SAM" id="Coils"/>
    </source>
</evidence>
<protein>
    <submittedName>
        <fullName evidence="2">Uncharacterized protein</fullName>
    </submittedName>
</protein>
<dbReference type="Proteomes" id="UP000217944">
    <property type="component" value="Unassembled WGS sequence"/>
</dbReference>
<gene>
    <name evidence="2" type="ORF">LNAT_P1534</name>
</gene>
<dbReference type="AlphaFoldDB" id="A0A292YH22"/>
<sequence>MDRKILLDRIKLLENEIKNKQNLINEFQKVCKIPENKKQEILKIIEKQNKINEFFFENGILKFDAFLKILNFLENGYLLLIDYKNKTDLKTKYILSFFTKKFSSYFSKDNDYIYGIVYENELKEIKKLNKISYFNPINDEFDEIEIYNIIFESNSYNSETLYKAKKIFFEYRLRPSFKNKHYIEYSLSKNKLIDFEQEKLNKEKEKFHFIYDETYPNLEIKLKKEINNIPFVLALLERIDKEIDQIKNSRGTVNVIVRILNYIDLHTKENGIKEVVQYLRKKLKE</sequence>
<accession>A0A292YH22</accession>
<comment type="caution">
    <text evidence="2">The sequence shown here is derived from an EMBL/GenBank/DDBJ whole genome shotgun (WGS) entry which is preliminary data.</text>
</comment>